<organism evidence="1 2">
    <name type="scientific">Grifola frondosa</name>
    <name type="common">Maitake</name>
    <name type="synonym">Polyporus frondosus</name>
    <dbReference type="NCBI Taxonomy" id="5627"/>
    <lineage>
        <taxon>Eukaryota</taxon>
        <taxon>Fungi</taxon>
        <taxon>Dikarya</taxon>
        <taxon>Basidiomycota</taxon>
        <taxon>Agaricomycotina</taxon>
        <taxon>Agaricomycetes</taxon>
        <taxon>Polyporales</taxon>
        <taxon>Grifolaceae</taxon>
        <taxon>Grifola</taxon>
    </lineage>
</organism>
<keyword evidence="2" id="KW-1185">Reference proteome</keyword>
<dbReference type="PANTHER" id="PTHR15396">
    <property type="entry name" value="RIBONUCLEASE P PROTEIN SUBUNIT P40"/>
    <property type="match status" value="1"/>
</dbReference>
<dbReference type="GO" id="GO:0000172">
    <property type="term" value="C:ribonuclease MRP complex"/>
    <property type="evidence" value="ECO:0007669"/>
    <property type="project" value="TreeGrafter"/>
</dbReference>
<dbReference type="GO" id="GO:0000447">
    <property type="term" value="P:endonucleolytic cleavage in ITS1 to separate SSU-rRNA from 5.8S rRNA and LSU-rRNA from tricistronic rRNA transcript (SSU-rRNA, 5.8S rRNA, LSU-rRNA)"/>
    <property type="evidence" value="ECO:0007669"/>
    <property type="project" value="TreeGrafter"/>
</dbReference>
<dbReference type="EMBL" id="LUGG01000006">
    <property type="protein sequence ID" value="OBZ73590.1"/>
    <property type="molecule type" value="Genomic_DNA"/>
</dbReference>
<accession>A0A1C7M9K0</accession>
<gene>
    <name evidence="1" type="ORF">A0H81_06348</name>
</gene>
<dbReference type="InterPro" id="IPR013893">
    <property type="entry name" value="RNase_P_Rpp40"/>
</dbReference>
<dbReference type="Pfam" id="PF08584">
    <property type="entry name" value="Ribonuc_P_40"/>
    <property type="match status" value="1"/>
</dbReference>
<dbReference type="STRING" id="5627.A0A1C7M9K0"/>
<dbReference type="PANTHER" id="PTHR15396:SF1">
    <property type="entry name" value="RIBONUCLEASE P PROTEIN SUBUNIT P40"/>
    <property type="match status" value="1"/>
</dbReference>
<dbReference type="Proteomes" id="UP000092993">
    <property type="component" value="Unassembled WGS sequence"/>
</dbReference>
<proteinExistence type="predicted"/>
<evidence type="ECO:0000313" key="2">
    <source>
        <dbReference type="Proteomes" id="UP000092993"/>
    </source>
</evidence>
<dbReference type="OMA" id="EWVGMAC"/>
<evidence type="ECO:0000313" key="1">
    <source>
        <dbReference type="EMBL" id="OBZ73590.1"/>
    </source>
</evidence>
<dbReference type="OrthoDB" id="63112at2759"/>
<protein>
    <submittedName>
        <fullName evidence="1">Uncharacterized protein</fullName>
    </submittedName>
</protein>
<name>A0A1C7M9K0_GRIFR</name>
<dbReference type="GO" id="GO:0000171">
    <property type="term" value="F:ribonuclease MRP activity"/>
    <property type="evidence" value="ECO:0007669"/>
    <property type="project" value="TreeGrafter"/>
</dbReference>
<dbReference type="AlphaFoldDB" id="A0A1C7M9K0"/>
<reference evidence="1 2" key="1">
    <citation type="submission" date="2016-03" db="EMBL/GenBank/DDBJ databases">
        <title>Whole genome sequencing of Grifola frondosa 9006-11.</title>
        <authorList>
            <person name="Min B."/>
            <person name="Park H."/>
            <person name="Kim J.-G."/>
            <person name="Cho H."/>
            <person name="Oh Y.-L."/>
            <person name="Kong W.-S."/>
            <person name="Choi I.-G."/>
        </authorList>
    </citation>
    <scope>NUCLEOTIDE SEQUENCE [LARGE SCALE GENOMIC DNA]</scope>
    <source>
        <strain evidence="1 2">9006-11</strain>
    </source>
</reference>
<dbReference type="GO" id="GO:0030681">
    <property type="term" value="C:multimeric ribonuclease P complex"/>
    <property type="evidence" value="ECO:0007669"/>
    <property type="project" value="TreeGrafter"/>
</dbReference>
<dbReference type="GO" id="GO:0001682">
    <property type="term" value="P:tRNA 5'-leader removal"/>
    <property type="evidence" value="ECO:0007669"/>
    <property type="project" value="InterPro"/>
</dbReference>
<comment type="caution">
    <text evidence="1">The sequence shown here is derived from an EMBL/GenBank/DDBJ whole genome shotgun (WGS) entry which is preliminary data.</text>
</comment>
<dbReference type="GO" id="GO:0004526">
    <property type="term" value="F:ribonuclease P activity"/>
    <property type="evidence" value="ECO:0007669"/>
    <property type="project" value="TreeGrafter"/>
</dbReference>
<sequence length="305" mass="34335">MPGLESDDVWSLDTRGVLTLAVCKETYQSLGLVGQKLPWKGCDDTYVIQIFLHSECPDSAIKEKWHPLGVKQKASLEAWDARRGSWKIMYNYTDSGRRRICQYPCRHEPSGVDGKPMEDAIIDVRETKPIVRKTMNAHIPVPTAQPLMKGVEDLEHEEWEEKVSALFEWVGMACLGAKRLQVMDRPDPYVAVYSPPSPSRIGEFTHVRWSGLLPPGFVQSVINAASSTPLPPSSFVCITSQGVPTSPVSYLPPHRLIKTPLRAPRAESEDTWSLLFSNGGQNYQTEDNLWWALAESIGQWDMRWG</sequence>